<dbReference type="GO" id="GO:0009116">
    <property type="term" value="P:nucleoside metabolic process"/>
    <property type="evidence" value="ECO:0007669"/>
    <property type="project" value="InterPro"/>
</dbReference>
<protein>
    <recommendedName>
        <fullName evidence="2">Uridine phosphorylase</fullName>
        <ecNumber evidence="1">2.4.2.3</ecNumber>
    </recommendedName>
</protein>
<dbReference type="SUPFAM" id="SSF53167">
    <property type="entry name" value="Purine and uridine phosphorylases"/>
    <property type="match status" value="1"/>
</dbReference>
<organism evidence="5 6">
    <name type="scientific">Amycolatopsis cihanbeyliensis</name>
    <dbReference type="NCBI Taxonomy" id="1128664"/>
    <lineage>
        <taxon>Bacteria</taxon>
        <taxon>Bacillati</taxon>
        <taxon>Actinomycetota</taxon>
        <taxon>Actinomycetes</taxon>
        <taxon>Pseudonocardiales</taxon>
        <taxon>Pseudonocardiaceae</taxon>
        <taxon>Amycolatopsis</taxon>
    </lineage>
</organism>
<accession>A0A542DCY0</accession>
<comment type="catalytic activity">
    <reaction evidence="3">
        <text>uridine + phosphate = alpha-D-ribose 1-phosphate + uracil</text>
        <dbReference type="Rhea" id="RHEA:24388"/>
        <dbReference type="ChEBI" id="CHEBI:16704"/>
        <dbReference type="ChEBI" id="CHEBI:17568"/>
        <dbReference type="ChEBI" id="CHEBI:43474"/>
        <dbReference type="ChEBI" id="CHEBI:57720"/>
        <dbReference type="EC" id="2.4.2.3"/>
    </reaction>
</comment>
<keyword evidence="6" id="KW-1185">Reference proteome</keyword>
<evidence type="ECO:0000313" key="5">
    <source>
        <dbReference type="EMBL" id="TQJ00929.1"/>
    </source>
</evidence>
<dbReference type="GO" id="GO:0005829">
    <property type="term" value="C:cytosol"/>
    <property type="evidence" value="ECO:0007669"/>
    <property type="project" value="TreeGrafter"/>
</dbReference>
<dbReference type="Proteomes" id="UP000320876">
    <property type="component" value="Unassembled WGS sequence"/>
</dbReference>
<dbReference type="InterPro" id="IPR035994">
    <property type="entry name" value="Nucleoside_phosphorylase_sf"/>
</dbReference>
<dbReference type="EMBL" id="VFML01000001">
    <property type="protein sequence ID" value="TQJ00929.1"/>
    <property type="molecule type" value="Genomic_DNA"/>
</dbReference>
<evidence type="ECO:0000256" key="3">
    <source>
        <dbReference type="ARBA" id="ARBA00048447"/>
    </source>
</evidence>
<dbReference type="PANTHER" id="PTHR43691:SF11">
    <property type="entry name" value="FI09636P-RELATED"/>
    <property type="match status" value="1"/>
</dbReference>
<dbReference type="RefSeq" id="WP_141995798.1">
    <property type="nucleotide sequence ID" value="NZ_VFML01000001.1"/>
</dbReference>
<dbReference type="Pfam" id="PF01048">
    <property type="entry name" value="PNP_UDP_1"/>
    <property type="match status" value="1"/>
</dbReference>
<proteinExistence type="predicted"/>
<feature type="domain" description="Nucleoside phosphorylase" evidence="4">
    <location>
        <begin position="21"/>
        <end position="217"/>
    </location>
</feature>
<gene>
    <name evidence="5" type="ORF">FB471_0581</name>
</gene>
<dbReference type="Gene3D" id="3.40.50.1580">
    <property type="entry name" value="Nucleoside phosphorylase domain"/>
    <property type="match status" value="1"/>
</dbReference>
<dbReference type="PANTHER" id="PTHR43691">
    <property type="entry name" value="URIDINE PHOSPHORYLASE"/>
    <property type="match status" value="1"/>
</dbReference>
<sequence length="249" mass="26127">MTEQSGRAWFLRCGAEDVGELAVLVGDRGRVTAVAEILAEPVLLNTDRGLTTVTGRYAGQRVTVAAFGMGAPAAALVLEELAMLGVRRFLRLGTALAVGGTGLGDLVLADGAIRNESTSASYAPAAFPAVPDPVLYAAVRARLRDTPRRWVSGLFASQDGFYTEMVAARPERAAAVSAHLAELVRYGVRAMDMETSAVLVAARVLGVRAASLCLASVTAPERRRMDGTERADAELALMRTGLDALTVPG</sequence>
<evidence type="ECO:0000256" key="1">
    <source>
        <dbReference type="ARBA" id="ARBA00011888"/>
    </source>
</evidence>
<name>A0A542DCY0_AMYCI</name>
<dbReference type="AlphaFoldDB" id="A0A542DCY0"/>
<comment type="caution">
    <text evidence="5">The sequence shown here is derived from an EMBL/GenBank/DDBJ whole genome shotgun (WGS) entry which is preliminary data.</text>
</comment>
<evidence type="ECO:0000256" key="2">
    <source>
        <dbReference type="ARBA" id="ARBA00021980"/>
    </source>
</evidence>
<reference evidence="5 6" key="1">
    <citation type="submission" date="2019-06" db="EMBL/GenBank/DDBJ databases">
        <title>Sequencing the genomes of 1000 actinobacteria strains.</title>
        <authorList>
            <person name="Klenk H.-P."/>
        </authorList>
    </citation>
    <scope>NUCLEOTIDE SEQUENCE [LARGE SCALE GENOMIC DNA]</scope>
    <source>
        <strain evidence="5 6">DSM 45679</strain>
    </source>
</reference>
<evidence type="ECO:0000313" key="6">
    <source>
        <dbReference type="Proteomes" id="UP000320876"/>
    </source>
</evidence>
<dbReference type="InterPro" id="IPR000845">
    <property type="entry name" value="Nucleoside_phosphorylase_d"/>
</dbReference>
<evidence type="ECO:0000259" key="4">
    <source>
        <dbReference type="Pfam" id="PF01048"/>
    </source>
</evidence>
<dbReference type="OrthoDB" id="9782889at2"/>
<dbReference type="EC" id="2.4.2.3" evidence="1"/>
<dbReference type="GO" id="GO:0004850">
    <property type="term" value="F:uridine phosphorylase activity"/>
    <property type="evidence" value="ECO:0007669"/>
    <property type="project" value="UniProtKB-EC"/>
</dbReference>